<sequence>MTLVHPSPNPSGSPIKTLLTSPPHRTPSYDPRTDALDAWSLQSNAFPRIPSDPSYPDFLDPNIIQIPDPPIFNPQPYSRHPVLSIGIRYAEWEKQMKEKLKAYSGARFEICMAYVLSRLGEKPRAYLEVRMSVHERFRFNDTKEVFEVLRKVYGGVKERVIEGVVYVGGSDD</sequence>
<dbReference type="Proteomes" id="UP000297280">
    <property type="component" value="Unassembled WGS sequence"/>
</dbReference>
<comment type="caution">
    <text evidence="2">The sequence shown here is derived from an EMBL/GenBank/DDBJ whole genome shotgun (WGS) entry which is preliminary data.</text>
</comment>
<organism evidence="2 3">
    <name type="scientific">Botrytis porri</name>
    <dbReference type="NCBI Taxonomy" id="87229"/>
    <lineage>
        <taxon>Eukaryota</taxon>
        <taxon>Fungi</taxon>
        <taxon>Dikarya</taxon>
        <taxon>Ascomycota</taxon>
        <taxon>Pezizomycotina</taxon>
        <taxon>Leotiomycetes</taxon>
        <taxon>Helotiales</taxon>
        <taxon>Sclerotiniaceae</taxon>
        <taxon>Botrytis</taxon>
    </lineage>
</organism>
<feature type="region of interest" description="Disordered" evidence="1">
    <location>
        <begin position="1"/>
        <end position="33"/>
    </location>
</feature>
<feature type="compositionally biased region" description="Polar residues" evidence="1">
    <location>
        <begin position="10"/>
        <end position="20"/>
    </location>
</feature>
<evidence type="ECO:0000256" key="1">
    <source>
        <dbReference type="SAM" id="MobiDB-lite"/>
    </source>
</evidence>
<evidence type="ECO:0000313" key="2">
    <source>
        <dbReference type="EMBL" id="TGO87701.1"/>
    </source>
</evidence>
<reference evidence="2 3" key="1">
    <citation type="submission" date="2017-12" db="EMBL/GenBank/DDBJ databases">
        <title>Comparative genomics of Botrytis spp.</title>
        <authorList>
            <person name="Valero-Jimenez C.A."/>
            <person name="Tapia P."/>
            <person name="Veloso J."/>
            <person name="Silva-Moreno E."/>
            <person name="Staats M."/>
            <person name="Valdes J.H."/>
            <person name="Van Kan J.A.L."/>
        </authorList>
    </citation>
    <scope>NUCLEOTIDE SEQUENCE [LARGE SCALE GENOMIC DNA]</scope>
    <source>
        <strain evidence="2 3">MUCL3349</strain>
    </source>
</reference>
<name>A0A4Z1KNX0_9HELO</name>
<proteinExistence type="predicted"/>
<keyword evidence="3" id="KW-1185">Reference proteome</keyword>
<dbReference type="AlphaFoldDB" id="A0A4Z1KNX0"/>
<gene>
    <name evidence="2" type="ORF">BPOR_0209g00090</name>
</gene>
<evidence type="ECO:0000313" key="3">
    <source>
        <dbReference type="Proteomes" id="UP000297280"/>
    </source>
</evidence>
<protein>
    <submittedName>
        <fullName evidence="2">Uncharacterized protein</fullName>
    </submittedName>
</protein>
<accession>A0A4Z1KNX0</accession>
<dbReference type="EMBL" id="PQXO01000209">
    <property type="protein sequence ID" value="TGO87701.1"/>
    <property type="molecule type" value="Genomic_DNA"/>
</dbReference>